<evidence type="ECO:0000256" key="2">
    <source>
        <dbReference type="ARBA" id="ARBA00011925"/>
    </source>
</evidence>
<dbReference type="GO" id="GO:0046872">
    <property type="term" value="F:metal ion binding"/>
    <property type="evidence" value="ECO:0007669"/>
    <property type="project" value="UniProtKB-KW"/>
</dbReference>
<keyword evidence="5" id="KW-0862">Zinc</keyword>
<dbReference type="SUPFAM" id="SSF57667">
    <property type="entry name" value="beta-beta-alpha zinc fingers"/>
    <property type="match status" value="1"/>
</dbReference>
<evidence type="ECO:0000313" key="10">
    <source>
        <dbReference type="Proteomes" id="UP000076842"/>
    </source>
</evidence>
<organism evidence="9 10">
    <name type="scientific">Calocera cornea HHB12733</name>
    <dbReference type="NCBI Taxonomy" id="1353952"/>
    <lineage>
        <taxon>Eukaryota</taxon>
        <taxon>Fungi</taxon>
        <taxon>Dikarya</taxon>
        <taxon>Basidiomycota</taxon>
        <taxon>Agaricomycotina</taxon>
        <taxon>Dacrymycetes</taxon>
        <taxon>Dacrymycetales</taxon>
        <taxon>Dacrymycetaceae</taxon>
        <taxon>Calocera</taxon>
    </lineage>
</organism>
<name>A0A165FVK4_9BASI</name>
<dbReference type="EMBL" id="KV423966">
    <property type="protein sequence ID" value="KZT57253.1"/>
    <property type="molecule type" value="Genomic_DNA"/>
</dbReference>
<evidence type="ECO:0000256" key="5">
    <source>
        <dbReference type="ARBA" id="ARBA00022833"/>
    </source>
</evidence>
<feature type="domain" description="Protein arginine N-methyltransferase 3-like C2H2 zinc finger" evidence="8">
    <location>
        <begin position="79"/>
        <end position="124"/>
    </location>
</feature>
<feature type="compositionally biased region" description="Polar residues" evidence="7">
    <location>
        <begin position="1"/>
        <end position="10"/>
    </location>
</feature>
<dbReference type="GO" id="GO:0035242">
    <property type="term" value="F:protein-arginine omega-N asymmetric methyltransferase activity"/>
    <property type="evidence" value="ECO:0007669"/>
    <property type="project" value="UniProtKB-EC"/>
</dbReference>
<dbReference type="GO" id="GO:0005737">
    <property type="term" value="C:cytoplasm"/>
    <property type="evidence" value="ECO:0007669"/>
    <property type="project" value="UniProtKB-SubCell"/>
</dbReference>
<dbReference type="InterPro" id="IPR049482">
    <property type="entry name" value="ANM3-like_C2H2_Zf"/>
</dbReference>
<evidence type="ECO:0000313" key="9">
    <source>
        <dbReference type="EMBL" id="KZT57253.1"/>
    </source>
</evidence>
<dbReference type="PANTHER" id="PTHR13267">
    <property type="entry name" value="ZINC FINGER PROTEIN 277"/>
    <property type="match status" value="1"/>
</dbReference>
<evidence type="ECO:0000256" key="1">
    <source>
        <dbReference type="ARBA" id="ARBA00004496"/>
    </source>
</evidence>
<evidence type="ECO:0000256" key="7">
    <source>
        <dbReference type="SAM" id="MobiDB-lite"/>
    </source>
</evidence>
<evidence type="ECO:0000259" key="8">
    <source>
        <dbReference type="Pfam" id="PF21137"/>
    </source>
</evidence>
<dbReference type="EC" id="2.1.1.319" evidence="2"/>
<feature type="coiled-coil region" evidence="6">
    <location>
        <begin position="168"/>
        <end position="195"/>
    </location>
</feature>
<feature type="region of interest" description="Disordered" evidence="7">
    <location>
        <begin position="1"/>
        <end position="23"/>
    </location>
</feature>
<reference evidence="9 10" key="1">
    <citation type="journal article" date="2016" name="Mol. Biol. Evol.">
        <title>Comparative Genomics of Early-Diverging Mushroom-Forming Fungi Provides Insights into the Origins of Lignocellulose Decay Capabilities.</title>
        <authorList>
            <person name="Nagy L.G."/>
            <person name="Riley R."/>
            <person name="Tritt A."/>
            <person name="Adam C."/>
            <person name="Daum C."/>
            <person name="Floudas D."/>
            <person name="Sun H."/>
            <person name="Yadav J.S."/>
            <person name="Pangilinan J."/>
            <person name="Larsson K.H."/>
            <person name="Matsuura K."/>
            <person name="Barry K."/>
            <person name="Labutti K."/>
            <person name="Kuo R."/>
            <person name="Ohm R.A."/>
            <person name="Bhattacharya S.S."/>
            <person name="Shirouzu T."/>
            <person name="Yoshinaga Y."/>
            <person name="Martin F.M."/>
            <person name="Grigoriev I.V."/>
            <person name="Hibbett D.S."/>
        </authorList>
    </citation>
    <scope>NUCLEOTIDE SEQUENCE [LARGE SCALE GENOMIC DNA]</scope>
    <source>
        <strain evidence="9 10">HHB12733</strain>
    </source>
</reference>
<comment type="subcellular location">
    <subcellularLocation>
        <location evidence="1">Cytoplasm</location>
    </subcellularLocation>
</comment>
<keyword evidence="10" id="KW-1185">Reference proteome</keyword>
<evidence type="ECO:0000256" key="4">
    <source>
        <dbReference type="ARBA" id="ARBA00022723"/>
    </source>
</evidence>
<evidence type="ECO:0000256" key="6">
    <source>
        <dbReference type="SAM" id="Coils"/>
    </source>
</evidence>
<protein>
    <recommendedName>
        <fullName evidence="2">type I protein arginine methyltransferase</fullName>
        <ecNumber evidence="2">2.1.1.319</ecNumber>
    </recommendedName>
</protein>
<dbReference type="Pfam" id="PF21137">
    <property type="entry name" value="ANM3_C2H2_Zf"/>
    <property type="match status" value="1"/>
</dbReference>
<evidence type="ECO:0000256" key="3">
    <source>
        <dbReference type="ARBA" id="ARBA00022490"/>
    </source>
</evidence>
<keyword evidence="3" id="KW-0963">Cytoplasm</keyword>
<keyword evidence="4" id="KW-0479">Metal-binding</keyword>
<accession>A0A165FVK4</accession>
<feature type="compositionally biased region" description="Low complexity" evidence="7">
    <location>
        <begin position="148"/>
        <end position="163"/>
    </location>
</feature>
<dbReference type="AlphaFoldDB" id="A0A165FVK4"/>
<keyword evidence="6" id="KW-0175">Coiled coil</keyword>
<feature type="region of interest" description="Disordered" evidence="7">
    <location>
        <begin position="133"/>
        <end position="166"/>
    </location>
</feature>
<dbReference type="OrthoDB" id="3356616at2759"/>
<dbReference type="InterPro" id="IPR040048">
    <property type="entry name" value="ZNF277"/>
</dbReference>
<dbReference type="Proteomes" id="UP000076842">
    <property type="component" value="Unassembled WGS sequence"/>
</dbReference>
<dbReference type="InterPro" id="IPR036236">
    <property type="entry name" value="Znf_C2H2_sf"/>
</dbReference>
<dbReference type="PANTHER" id="PTHR13267:SF3">
    <property type="entry name" value="ZINC FINGER PROTEIN 277"/>
    <property type="match status" value="1"/>
</dbReference>
<dbReference type="InParanoid" id="A0A165FVK4"/>
<proteinExistence type="predicted"/>
<sequence>MSTQASSSKASPAYFSPDNDDFDDAELYDSDDNKFDDWVEEEENKPCLSLFGPEKMFESLEAALEDTKKNTGVDLGALCSMLELDFYDRMRLVNFLRKQRPTPDVVAGLTGREPFFSDDAYLIPAIEDDPLLHMPQDDAWSDDDDTVPKPASAAAPSSSQSIDPSRELRRANRAIRSLQQQLSQARQDLVDYKGIVNKTLGVSDVKQWVEMKTGGEGGREDPQYFDAYEDVADDANLEI</sequence>
<dbReference type="STRING" id="1353952.A0A165FVK4"/>
<gene>
    <name evidence="9" type="ORF">CALCODRAFT_517588</name>
</gene>